<sequence>MLSQRMKAFPRERFFERKSIMRLSSSSVTTTLASVLPLAFADSEATDIAKRKVLDSSNYKNTTVSRGIRYSYHVSPPTNNQSSIVFLHGSPGLSFDWRFQVDFFKDAGYNIIVPDMLGYGAPTDPKVYKSSLIARDIQNIATKAIFGCELFGYWELFSRPGAPELLGGHLESLLSLAHPADPADWIAYWAPLGALEAYVKQDGKPVSTVSTPEEAELYLETYSALGALEASLSWYKVAVSDIEAKDHQGE</sequence>
<dbReference type="Gene3D" id="3.40.50.1820">
    <property type="entry name" value="alpha/beta hydrolase"/>
    <property type="match status" value="1"/>
</dbReference>
<keyword evidence="2" id="KW-1185">Reference proteome</keyword>
<protein>
    <recommendedName>
        <fullName evidence="3">AB hydrolase-1 domain-containing protein</fullName>
    </recommendedName>
</protein>
<reference evidence="1 2" key="1">
    <citation type="submission" date="2024-02" db="EMBL/GenBank/DDBJ databases">
        <title>A draft genome for the cacao thread blight pathogen Marasmius crinis-equi.</title>
        <authorList>
            <person name="Cohen S.P."/>
            <person name="Baruah I.K."/>
            <person name="Amoako-Attah I."/>
            <person name="Bukari Y."/>
            <person name="Meinhardt L.W."/>
            <person name="Bailey B.A."/>
        </authorList>
    </citation>
    <scope>NUCLEOTIDE SEQUENCE [LARGE SCALE GENOMIC DNA]</scope>
    <source>
        <strain evidence="1 2">GH-76</strain>
    </source>
</reference>
<comment type="caution">
    <text evidence="1">The sequence shown here is derived from an EMBL/GenBank/DDBJ whole genome shotgun (WGS) entry which is preliminary data.</text>
</comment>
<dbReference type="InterPro" id="IPR000639">
    <property type="entry name" value="Epox_hydrolase-like"/>
</dbReference>
<evidence type="ECO:0000313" key="2">
    <source>
        <dbReference type="Proteomes" id="UP001465976"/>
    </source>
</evidence>
<proteinExistence type="predicted"/>
<accession>A0ABR3EZ69</accession>
<evidence type="ECO:0000313" key="1">
    <source>
        <dbReference type="EMBL" id="KAL0568232.1"/>
    </source>
</evidence>
<dbReference type="EMBL" id="JBAHYK010001386">
    <property type="protein sequence ID" value="KAL0568232.1"/>
    <property type="molecule type" value="Genomic_DNA"/>
</dbReference>
<gene>
    <name evidence="1" type="ORF">V5O48_013759</name>
</gene>
<dbReference type="Proteomes" id="UP001465976">
    <property type="component" value="Unassembled WGS sequence"/>
</dbReference>
<organism evidence="1 2">
    <name type="scientific">Marasmius crinis-equi</name>
    <dbReference type="NCBI Taxonomy" id="585013"/>
    <lineage>
        <taxon>Eukaryota</taxon>
        <taxon>Fungi</taxon>
        <taxon>Dikarya</taxon>
        <taxon>Basidiomycota</taxon>
        <taxon>Agaricomycotina</taxon>
        <taxon>Agaricomycetes</taxon>
        <taxon>Agaricomycetidae</taxon>
        <taxon>Agaricales</taxon>
        <taxon>Marasmiineae</taxon>
        <taxon>Marasmiaceae</taxon>
        <taxon>Marasmius</taxon>
    </lineage>
</organism>
<dbReference type="SUPFAM" id="SSF53474">
    <property type="entry name" value="alpha/beta-Hydrolases"/>
    <property type="match status" value="1"/>
</dbReference>
<evidence type="ECO:0008006" key="3">
    <source>
        <dbReference type="Google" id="ProtNLM"/>
    </source>
</evidence>
<dbReference type="InterPro" id="IPR029058">
    <property type="entry name" value="AB_hydrolase_fold"/>
</dbReference>
<dbReference type="PRINTS" id="PR00412">
    <property type="entry name" value="EPOXHYDRLASE"/>
</dbReference>
<name>A0ABR3EZ69_9AGAR</name>